<accession>A0A0E0MW60</accession>
<organism evidence="1 2">
    <name type="scientific">Oryza rufipogon</name>
    <name type="common">Brownbeard rice</name>
    <name type="synonym">Asian wild rice</name>
    <dbReference type="NCBI Taxonomy" id="4529"/>
    <lineage>
        <taxon>Eukaryota</taxon>
        <taxon>Viridiplantae</taxon>
        <taxon>Streptophyta</taxon>
        <taxon>Embryophyta</taxon>
        <taxon>Tracheophyta</taxon>
        <taxon>Spermatophyta</taxon>
        <taxon>Magnoliopsida</taxon>
        <taxon>Liliopsida</taxon>
        <taxon>Poales</taxon>
        <taxon>Poaceae</taxon>
        <taxon>BOP clade</taxon>
        <taxon>Oryzoideae</taxon>
        <taxon>Oryzeae</taxon>
        <taxon>Oryzinae</taxon>
        <taxon>Oryza</taxon>
    </lineage>
</organism>
<sequence>MLPIRCPSLSPTEHFQDSSASFLADDCFCSATLPFPSFHLRASACMARLSSMRGYMTRLKTK</sequence>
<keyword evidence="2" id="KW-1185">Reference proteome</keyword>
<dbReference type="Gramene" id="ORUFI01G16800.1">
    <property type="protein sequence ID" value="ORUFI01G16800.1"/>
    <property type="gene ID" value="ORUFI01G16800"/>
</dbReference>
<dbReference type="EnsemblPlants" id="ORUFI01G16800.1">
    <property type="protein sequence ID" value="ORUFI01G16800.1"/>
    <property type="gene ID" value="ORUFI01G16800"/>
</dbReference>
<evidence type="ECO:0000313" key="2">
    <source>
        <dbReference type="Proteomes" id="UP000008022"/>
    </source>
</evidence>
<dbReference type="Proteomes" id="UP000008022">
    <property type="component" value="Unassembled WGS sequence"/>
</dbReference>
<evidence type="ECO:0000313" key="1">
    <source>
        <dbReference type="EnsemblPlants" id="ORUFI01G16800.1"/>
    </source>
</evidence>
<proteinExistence type="predicted"/>
<name>A0A0E0MW60_ORYRU</name>
<protein>
    <submittedName>
        <fullName evidence="1">Uncharacterized protein</fullName>
    </submittedName>
</protein>
<reference evidence="1" key="2">
    <citation type="submission" date="2015-06" db="UniProtKB">
        <authorList>
            <consortium name="EnsemblPlants"/>
        </authorList>
    </citation>
    <scope>IDENTIFICATION</scope>
</reference>
<dbReference type="AlphaFoldDB" id="A0A0E0MW60"/>
<reference evidence="2" key="1">
    <citation type="submission" date="2013-06" db="EMBL/GenBank/DDBJ databases">
        <authorList>
            <person name="Zhao Q."/>
        </authorList>
    </citation>
    <scope>NUCLEOTIDE SEQUENCE</scope>
    <source>
        <strain evidence="2">cv. W1943</strain>
    </source>
</reference>
<dbReference type="HOGENOM" id="CLU_2908098_0_0_1"/>